<dbReference type="GO" id="GO:0016831">
    <property type="term" value="F:carboxy-lyase activity"/>
    <property type="evidence" value="ECO:0007669"/>
    <property type="project" value="UniProtKB-KW"/>
</dbReference>
<name>A0AA38YAD2_9EURO</name>
<reference evidence="5" key="1">
    <citation type="submission" date="2022-10" db="EMBL/GenBank/DDBJ databases">
        <title>Culturing micro-colonial fungi from biological soil crusts in the Mojave desert and describing Neophaeococcomyces mojavensis, and introducing the new genera and species Taxawa tesnikishii.</title>
        <authorList>
            <person name="Kurbessoian T."/>
            <person name="Stajich J.E."/>
        </authorList>
    </citation>
    <scope>NUCLEOTIDE SEQUENCE</scope>
    <source>
        <strain evidence="5">TK_35</strain>
    </source>
</reference>
<dbReference type="EMBL" id="JAPDRN010000012">
    <property type="protein sequence ID" value="KAJ9641296.1"/>
    <property type="molecule type" value="Genomic_DNA"/>
</dbReference>
<proteinExistence type="inferred from homology"/>
<dbReference type="InterPro" id="IPR006680">
    <property type="entry name" value="Amidohydro-rel"/>
</dbReference>
<feature type="domain" description="Amidohydrolase-related" evidence="4">
    <location>
        <begin position="68"/>
        <end position="317"/>
    </location>
</feature>
<organism evidence="5 6">
    <name type="scientific">Knufia peltigerae</name>
    <dbReference type="NCBI Taxonomy" id="1002370"/>
    <lineage>
        <taxon>Eukaryota</taxon>
        <taxon>Fungi</taxon>
        <taxon>Dikarya</taxon>
        <taxon>Ascomycota</taxon>
        <taxon>Pezizomycotina</taxon>
        <taxon>Eurotiomycetes</taxon>
        <taxon>Chaetothyriomycetidae</taxon>
        <taxon>Chaetothyriales</taxon>
        <taxon>Trichomeriaceae</taxon>
        <taxon>Knufia</taxon>
    </lineage>
</organism>
<evidence type="ECO:0000313" key="5">
    <source>
        <dbReference type="EMBL" id="KAJ9641296.1"/>
    </source>
</evidence>
<comment type="similarity">
    <text evidence="3">Belongs to the metallo-dependent hydrolases superfamily.</text>
</comment>
<evidence type="ECO:0000256" key="2">
    <source>
        <dbReference type="ARBA" id="ARBA00023239"/>
    </source>
</evidence>
<dbReference type="GO" id="GO:0019748">
    <property type="term" value="P:secondary metabolic process"/>
    <property type="evidence" value="ECO:0007669"/>
    <property type="project" value="TreeGrafter"/>
</dbReference>
<accession>A0AA38YAD2</accession>
<evidence type="ECO:0000313" key="6">
    <source>
        <dbReference type="Proteomes" id="UP001172681"/>
    </source>
</evidence>
<keyword evidence="2 3" id="KW-0456">Lyase</keyword>
<keyword evidence="1 3" id="KW-0210">Decarboxylase</keyword>
<dbReference type="GO" id="GO:0005829">
    <property type="term" value="C:cytosol"/>
    <property type="evidence" value="ECO:0007669"/>
    <property type="project" value="TreeGrafter"/>
</dbReference>
<comment type="caution">
    <text evidence="5">The sequence shown here is derived from an EMBL/GenBank/DDBJ whole genome shotgun (WGS) entry which is preliminary data.</text>
</comment>
<evidence type="ECO:0000256" key="1">
    <source>
        <dbReference type="ARBA" id="ARBA00022793"/>
    </source>
</evidence>
<sequence length="320" mass="36671">MIPAISLEDHFISDALYGSPSVSKLGLHTFPPQVVTQLRDIRDGRIRDLDHGGISLQVISSVPCLETPEVCRRTNLQIAQSVKDFPTRFRGFACLPMTYPEAACAELEYCVKELNFLGALIPNHANGIFYDAEKYLPFWKRAEELETLVYIHPTPPDPTHAHFYLGNYPKDLGLMLGMHLWGWHADVGSHVLRLFFCGLFNKFPRLKIVLGHMGEMLPFMKGRMQYAAGHSWLHLQRTWDQVWTENLWFTTSMFDVTAMACLIRSTSIGRIMYSVDYPLVSMDDGLQFIKQLRESELLTEEEIEMVLYKNAQKLLGLNIK</sequence>
<protein>
    <recommendedName>
        <fullName evidence="4">Amidohydrolase-related domain-containing protein</fullName>
    </recommendedName>
</protein>
<dbReference type="InterPro" id="IPR032466">
    <property type="entry name" value="Metal_Hydrolase"/>
</dbReference>
<dbReference type="Gene3D" id="3.20.20.140">
    <property type="entry name" value="Metal-dependent hydrolases"/>
    <property type="match status" value="1"/>
</dbReference>
<dbReference type="Proteomes" id="UP001172681">
    <property type="component" value="Unassembled WGS sequence"/>
</dbReference>
<evidence type="ECO:0000256" key="3">
    <source>
        <dbReference type="RuleBase" id="RU366045"/>
    </source>
</evidence>
<dbReference type="Pfam" id="PF04909">
    <property type="entry name" value="Amidohydro_2"/>
    <property type="match status" value="1"/>
</dbReference>
<evidence type="ECO:0000259" key="4">
    <source>
        <dbReference type="Pfam" id="PF04909"/>
    </source>
</evidence>
<dbReference type="GO" id="GO:0016787">
    <property type="term" value="F:hydrolase activity"/>
    <property type="evidence" value="ECO:0007669"/>
    <property type="project" value="InterPro"/>
</dbReference>
<dbReference type="InterPro" id="IPR032465">
    <property type="entry name" value="ACMSD"/>
</dbReference>
<gene>
    <name evidence="5" type="ORF">H2204_002974</name>
</gene>
<dbReference type="PANTHER" id="PTHR21240">
    <property type="entry name" value="2-AMINO-3-CARBOXYLMUCONATE-6-SEMIALDEHYDE DECARBOXYLASE"/>
    <property type="match status" value="1"/>
</dbReference>
<dbReference type="PANTHER" id="PTHR21240:SF30">
    <property type="entry name" value="AMIDOHYDROLASE-RELATED DOMAIN-CONTAINING PROTEIN-RELATED"/>
    <property type="match status" value="1"/>
</dbReference>
<dbReference type="SUPFAM" id="SSF51556">
    <property type="entry name" value="Metallo-dependent hydrolases"/>
    <property type="match status" value="1"/>
</dbReference>
<keyword evidence="6" id="KW-1185">Reference proteome</keyword>
<dbReference type="AlphaFoldDB" id="A0AA38YAD2"/>